<dbReference type="GO" id="GO:0005829">
    <property type="term" value="C:cytosol"/>
    <property type="evidence" value="ECO:0007669"/>
    <property type="project" value="TreeGrafter"/>
</dbReference>
<dbReference type="PROSITE" id="PS00674">
    <property type="entry name" value="AAA"/>
    <property type="match status" value="1"/>
</dbReference>
<evidence type="ECO:0000256" key="1">
    <source>
        <dbReference type="ARBA" id="ARBA00004370"/>
    </source>
</evidence>
<evidence type="ECO:0000256" key="11">
    <source>
        <dbReference type="SAM" id="MobiDB-lite"/>
    </source>
</evidence>
<dbReference type="AlphaFoldDB" id="A0AAW1SGW0"/>
<dbReference type="InterPro" id="IPR050168">
    <property type="entry name" value="AAA_ATPase_domain"/>
</dbReference>
<sequence>MADVSPKPFLVDHWRRRIAALGLPLKVPIEQAVTCPAPGAARLPAAVVACPCHQHGHLHPSGDHGLEHMQVSMTVHTLQMLSLHHGLRISITLVSSSPEIPPNVVPLQTPAADPAAPSRHIVPISQPGGTTLAVPAATSISISLVRRPAAVVSAPSAAPGTSVHSTDHPQLQETEAGKAKAAEHQFEDTDSSLDIVEALQAHFQECPRLVSQGQVFAIADPAKDPQQELLAALCSAPWPGTHLSADCMGQQCPGHQQECEPSWQHPASCPHLLWFKVTSVEPQGATPLAVDPHTTAVHMEGTCSSPLPVGAEFFKDANSSKESSSTCTGGGAILGRSLAAAWHTQPCLPGLPYLLPAWRDIATILAPLVHQGARGRRVRVALLLAGPAGCGRTVAAAAAAAALGLHLIPFSCHDLSSAAGPQAQSKALALALRTAGETAADFSPALLLLRNFEALANSVDGDPGHPGEAGLLQLLDELERLTASPESKKVGSQSIQTALDRHDKGDRRLVLVVACVFALADVPPLLRRIFTHEVEVEAPSLDERAHLLEGMLCQDPTAQSHVPWLQDAAAQTAGLFPRDLRAAAADALAMAAVPGAISIDSGQITIDGLPLPHSAESVHQLPPFLKVTAEHMEKALLGVKRRTATALGAPSVPKVKWEDVGGLEEVKQGVLDTVELPLRHPSLFAAGLKRRSGVLLYGPPGTGKTLIAKAVATECSINFLSVKGPELINMYIGESERQVREIFARARRARPCVLFFDELDSLAPARGAGSDSGGVMDRVVSQLLAEIDGVQSGGAQDLFIIGATNRPDLLDSALLRPGRLDRLLYVGVAEDPGSKHNVLCALTRSFKLAADVDLKAIAQGCQLTFTGADMYALCSDAWMAGLKRTIREHEALQRSQKADTAPEPDSVIVSQADFWDALSLLQPSLSEQELQRYAALRDQYNGPARRDFAQ</sequence>
<dbReference type="GO" id="GO:0005524">
    <property type="term" value="F:ATP binding"/>
    <property type="evidence" value="ECO:0007669"/>
    <property type="project" value="UniProtKB-KW"/>
</dbReference>
<evidence type="ECO:0000313" key="14">
    <source>
        <dbReference type="Proteomes" id="UP001438707"/>
    </source>
</evidence>
<evidence type="ECO:0000256" key="2">
    <source>
        <dbReference type="ARBA" id="ARBA00006914"/>
    </source>
</evidence>
<keyword evidence="4" id="KW-0547">Nucleotide-binding</keyword>
<feature type="compositionally biased region" description="Polar residues" evidence="11">
    <location>
        <begin position="162"/>
        <end position="173"/>
    </location>
</feature>
<dbReference type="Gene3D" id="1.10.8.60">
    <property type="match status" value="1"/>
</dbReference>
<dbReference type="GO" id="GO:0016887">
    <property type="term" value="F:ATP hydrolysis activity"/>
    <property type="evidence" value="ECO:0007669"/>
    <property type="project" value="InterPro"/>
</dbReference>
<dbReference type="InterPro" id="IPR003593">
    <property type="entry name" value="AAA+_ATPase"/>
</dbReference>
<protein>
    <recommendedName>
        <fullName evidence="8">Peroxisomal ATPase PEX6</fullName>
    </recommendedName>
    <alternativeName>
        <fullName evidence="9">Peroxin-6</fullName>
    </alternativeName>
</protein>
<feature type="region of interest" description="Disordered" evidence="11">
    <location>
        <begin position="154"/>
        <end position="181"/>
    </location>
</feature>
<organism evidence="13 14">
    <name type="scientific">Apatococcus lobatus</name>
    <dbReference type="NCBI Taxonomy" id="904363"/>
    <lineage>
        <taxon>Eukaryota</taxon>
        <taxon>Viridiplantae</taxon>
        <taxon>Chlorophyta</taxon>
        <taxon>core chlorophytes</taxon>
        <taxon>Trebouxiophyceae</taxon>
        <taxon>Chlorellales</taxon>
        <taxon>Chlorellaceae</taxon>
        <taxon>Apatococcus</taxon>
    </lineage>
</organism>
<dbReference type="Proteomes" id="UP001438707">
    <property type="component" value="Unassembled WGS sequence"/>
</dbReference>
<dbReference type="CDD" id="cd19527">
    <property type="entry name" value="RecA-like_PEX6_r2"/>
    <property type="match status" value="1"/>
</dbReference>
<dbReference type="SUPFAM" id="SSF52540">
    <property type="entry name" value="P-loop containing nucleoside triphosphate hydrolases"/>
    <property type="match status" value="2"/>
</dbReference>
<dbReference type="InterPro" id="IPR003959">
    <property type="entry name" value="ATPase_AAA_core"/>
</dbReference>
<dbReference type="EMBL" id="JALJOS010000001">
    <property type="protein sequence ID" value="KAK9844779.1"/>
    <property type="molecule type" value="Genomic_DNA"/>
</dbReference>
<dbReference type="GO" id="GO:0016558">
    <property type="term" value="P:protein import into peroxisome matrix"/>
    <property type="evidence" value="ECO:0007669"/>
    <property type="project" value="TreeGrafter"/>
</dbReference>
<evidence type="ECO:0000256" key="10">
    <source>
        <dbReference type="ARBA" id="ARBA00048778"/>
    </source>
</evidence>
<comment type="similarity">
    <text evidence="2">Belongs to the AAA ATPase family.</text>
</comment>
<evidence type="ECO:0000259" key="12">
    <source>
        <dbReference type="SMART" id="SM00382"/>
    </source>
</evidence>
<dbReference type="InterPro" id="IPR003960">
    <property type="entry name" value="ATPase_AAA_CS"/>
</dbReference>
<feature type="domain" description="AAA+ ATPase" evidence="12">
    <location>
        <begin position="378"/>
        <end position="540"/>
    </location>
</feature>
<name>A0AAW1SGW0_9CHLO</name>
<dbReference type="InterPro" id="IPR047533">
    <property type="entry name" value="RecA-like_PEX6_r2"/>
</dbReference>
<feature type="domain" description="AAA+ ATPase" evidence="12">
    <location>
        <begin position="690"/>
        <end position="830"/>
    </location>
</feature>
<dbReference type="FunFam" id="3.40.50.300:FF:000109">
    <property type="entry name" value="Peroxisomal biogenesis factor 6"/>
    <property type="match status" value="1"/>
</dbReference>
<evidence type="ECO:0000256" key="5">
    <source>
        <dbReference type="ARBA" id="ARBA00022801"/>
    </source>
</evidence>
<evidence type="ECO:0000313" key="13">
    <source>
        <dbReference type="EMBL" id="KAK9844779.1"/>
    </source>
</evidence>
<dbReference type="PANTHER" id="PTHR23077:SF9">
    <property type="entry name" value="PEROXISOMAL ATPASE PEX6"/>
    <property type="match status" value="1"/>
</dbReference>
<gene>
    <name evidence="13" type="ORF">WJX74_006793</name>
</gene>
<keyword evidence="5" id="KW-0378">Hydrolase</keyword>
<dbReference type="GO" id="GO:0005778">
    <property type="term" value="C:peroxisomal membrane"/>
    <property type="evidence" value="ECO:0007669"/>
    <property type="project" value="TreeGrafter"/>
</dbReference>
<evidence type="ECO:0000256" key="9">
    <source>
        <dbReference type="ARBA" id="ARBA00034920"/>
    </source>
</evidence>
<keyword evidence="14" id="KW-1185">Reference proteome</keyword>
<dbReference type="Gene3D" id="3.40.50.300">
    <property type="entry name" value="P-loop containing nucleotide triphosphate hydrolases"/>
    <property type="match status" value="2"/>
</dbReference>
<comment type="subcellular location">
    <subcellularLocation>
        <location evidence="1">Membrane</location>
    </subcellularLocation>
</comment>
<evidence type="ECO:0000256" key="7">
    <source>
        <dbReference type="ARBA" id="ARBA00023136"/>
    </source>
</evidence>
<dbReference type="SMART" id="SM00382">
    <property type="entry name" value="AAA"/>
    <property type="match status" value="2"/>
</dbReference>
<evidence type="ECO:0000256" key="4">
    <source>
        <dbReference type="ARBA" id="ARBA00022741"/>
    </source>
</evidence>
<keyword evidence="6" id="KW-0067">ATP-binding</keyword>
<dbReference type="Pfam" id="PF00004">
    <property type="entry name" value="AAA"/>
    <property type="match status" value="2"/>
</dbReference>
<evidence type="ECO:0000256" key="3">
    <source>
        <dbReference type="ARBA" id="ARBA00022593"/>
    </source>
</evidence>
<dbReference type="PANTHER" id="PTHR23077">
    <property type="entry name" value="AAA-FAMILY ATPASE"/>
    <property type="match status" value="1"/>
</dbReference>
<evidence type="ECO:0000256" key="6">
    <source>
        <dbReference type="ARBA" id="ARBA00022840"/>
    </source>
</evidence>
<comment type="caution">
    <text evidence="13">The sequence shown here is derived from an EMBL/GenBank/DDBJ whole genome shotgun (WGS) entry which is preliminary data.</text>
</comment>
<proteinExistence type="inferred from homology"/>
<evidence type="ECO:0000256" key="8">
    <source>
        <dbReference type="ARBA" id="ARBA00034811"/>
    </source>
</evidence>
<accession>A0AAW1SGW0</accession>
<reference evidence="13 14" key="1">
    <citation type="journal article" date="2024" name="Nat. Commun.">
        <title>Phylogenomics reveals the evolutionary origins of lichenization in chlorophyte algae.</title>
        <authorList>
            <person name="Puginier C."/>
            <person name="Libourel C."/>
            <person name="Otte J."/>
            <person name="Skaloud P."/>
            <person name="Haon M."/>
            <person name="Grisel S."/>
            <person name="Petersen M."/>
            <person name="Berrin J.G."/>
            <person name="Delaux P.M."/>
            <person name="Dal Grande F."/>
            <person name="Keller J."/>
        </authorList>
    </citation>
    <scope>NUCLEOTIDE SEQUENCE [LARGE SCALE GENOMIC DNA]</scope>
    <source>
        <strain evidence="13 14">SAG 2145</strain>
    </source>
</reference>
<comment type="catalytic activity">
    <reaction evidence="10">
        <text>ATP + H2O = ADP + phosphate + H(+)</text>
        <dbReference type="Rhea" id="RHEA:13065"/>
        <dbReference type="ChEBI" id="CHEBI:15377"/>
        <dbReference type="ChEBI" id="CHEBI:15378"/>
        <dbReference type="ChEBI" id="CHEBI:30616"/>
        <dbReference type="ChEBI" id="CHEBI:43474"/>
        <dbReference type="ChEBI" id="CHEBI:456216"/>
    </reaction>
    <physiologicalReaction direction="left-to-right" evidence="10">
        <dbReference type="Rhea" id="RHEA:13066"/>
    </physiologicalReaction>
</comment>
<dbReference type="InterPro" id="IPR027417">
    <property type="entry name" value="P-loop_NTPase"/>
</dbReference>
<keyword evidence="7" id="KW-0472">Membrane</keyword>
<keyword evidence="3" id="KW-0962">Peroxisome biogenesis</keyword>